<evidence type="ECO:0000256" key="10">
    <source>
        <dbReference type="RuleBase" id="RU364125"/>
    </source>
</evidence>
<comment type="subcellular location">
    <subcellularLocation>
        <location evidence="2">Cell membrane</location>
        <topology evidence="2">Single-pass membrane protein</topology>
    </subcellularLocation>
</comment>
<evidence type="ECO:0000256" key="9">
    <source>
        <dbReference type="ARBA" id="ARBA00023136"/>
    </source>
</evidence>
<organism evidence="11 12">
    <name type="scientific">Thermohalobacter berrensis</name>
    <dbReference type="NCBI Taxonomy" id="99594"/>
    <lineage>
        <taxon>Bacteria</taxon>
        <taxon>Bacillati</taxon>
        <taxon>Bacillota</taxon>
        <taxon>Tissierellia</taxon>
        <taxon>Tissierellales</taxon>
        <taxon>Thermohalobacteraceae</taxon>
        <taxon>Thermohalobacter</taxon>
    </lineage>
</organism>
<evidence type="ECO:0000256" key="1">
    <source>
        <dbReference type="ARBA" id="ARBA00002254"/>
    </source>
</evidence>
<dbReference type="InterPro" id="IPR005503">
    <property type="entry name" value="FliL"/>
</dbReference>
<feature type="transmembrane region" description="Helical" evidence="10">
    <location>
        <begin position="6"/>
        <end position="30"/>
    </location>
</feature>
<keyword evidence="9 10" id="KW-0472">Membrane</keyword>
<keyword evidence="5 10" id="KW-0145">Chemotaxis</keyword>
<dbReference type="GO" id="GO:0005886">
    <property type="term" value="C:plasma membrane"/>
    <property type="evidence" value="ECO:0007669"/>
    <property type="project" value="UniProtKB-SubCell"/>
</dbReference>
<dbReference type="GO" id="GO:0009425">
    <property type="term" value="C:bacterial-type flagellum basal body"/>
    <property type="evidence" value="ECO:0007669"/>
    <property type="project" value="InterPro"/>
</dbReference>
<comment type="function">
    <text evidence="1 10">Controls the rotational direction of flagella during chemotaxis.</text>
</comment>
<keyword evidence="7 10" id="KW-0283">Flagellar rotation</keyword>
<accession>A0A419TAF1</accession>
<dbReference type="RefSeq" id="WP_120166339.1">
    <property type="nucleotide sequence ID" value="NZ_MCIB01000001.1"/>
</dbReference>
<keyword evidence="4 10" id="KW-1003">Cell membrane</keyword>
<evidence type="ECO:0000256" key="6">
    <source>
        <dbReference type="ARBA" id="ARBA00022692"/>
    </source>
</evidence>
<gene>
    <name evidence="11" type="ORF">BET03_01010</name>
</gene>
<evidence type="ECO:0000313" key="11">
    <source>
        <dbReference type="EMBL" id="RKD34443.1"/>
    </source>
</evidence>
<comment type="similarity">
    <text evidence="3 10">Belongs to the FliL family.</text>
</comment>
<reference evidence="11 12" key="1">
    <citation type="submission" date="2016-08" db="EMBL/GenBank/DDBJ databases">
        <title>Novel Firmicutes and Novel Genomes.</title>
        <authorList>
            <person name="Poppleton D.I."/>
            <person name="Gribaldo S."/>
        </authorList>
    </citation>
    <scope>NUCLEOTIDE SEQUENCE [LARGE SCALE GENOMIC DNA]</scope>
    <source>
        <strain evidence="11 12">CTT3</strain>
    </source>
</reference>
<dbReference type="GO" id="GO:0006935">
    <property type="term" value="P:chemotaxis"/>
    <property type="evidence" value="ECO:0007669"/>
    <property type="project" value="UniProtKB-KW"/>
</dbReference>
<keyword evidence="12" id="KW-1185">Reference proteome</keyword>
<evidence type="ECO:0000256" key="5">
    <source>
        <dbReference type="ARBA" id="ARBA00022500"/>
    </source>
</evidence>
<comment type="caution">
    <text evidence="11">The sequence shown here is derived from an EMBL/GenBank/DDBJ whole genome shotgun (WGS) entry which is preliminary data.</text>
</comment>
<evidence type="ECO:0000256" key="8">
    <source>
        <dbReference type="ARBA" id="ARBA00022989"/>
    </source>
</evidence>
<evidence type="ECO:0000256" key="3">
    <source>
        <dbReference type="ARBA" id="ARBA00008281"/>
    </source>
</evidence>
<dbReference type="PANTHER" id="PTHR35091:SF2">
    <property type="entry name" value="FLAGELLAR PROTEIN FLIL"/>
    <property type="match status" value="1"/>
</dbReference>
<dbReference type="PANTHER" id="PTHR35091">
    <property type="entry name" value="FLAGELLAR PROTEIN FLIL"/>
    <property type="match status" value="1"/>
</dbReference>
<keyword evidence="8 10" id="KW-1133">Transmembrane helix</keyword>
<dbReference type="EMBL" id="MCIB01000001">
    <property type="protein sequence ID" value="RKD34443.1"/>
    <property type="molecule type" value="Genomic_DNA"/>
</dbReference>
<keyword evidence="6 10" id="KW-0812">Transmembrane</keyword>
<sequence length="139" mass="16069">MSTKKIIIISAVSFFLLLLIAAIVFGIFYLNGTNPPKESPAEKYYFDVGEMYCNLKDTGRIAKLNITIEVTDEELIEVFTNKDFLIKDEINKIIRSKNEEDIEGSNGQIMLQEEITKTLKEIFQNDKINNIYFKEFIVQ</sequence>
<proteinExistence type="inferred from homology"/>
<evidence type="ECO:0000313" key="12">
    <source>
        <dbReference type="Proteomes" id="UP000284177"/>
    </source>
</evidence>
<dbReference type="Pfam" id="PF03748">
    <property type="entry name" value="FliL"/>
    <property type="match status" value="1"/>
</dbReference>
<dbReference type="Proteomes" id="UP000284177">
    <property type="component" value="Unassembled WGS sequence"/>
</dbReference>
<evidence type="ECO:0000256" key="4">
    <source>
        <dbReference type="ARBA" id="ARBA00022475"/>
    </source>
</evidence>
<dbReference type="AlphaFoldDB" id="A0A419TAF1"/>
<evidence type="ECO:0000256" key="2">
    <source>
        <dbReference type="ARBA" id="ARBA00004162"/>
    </source>
</evidence>
<dbReference type="OrthoDB" id="166089at2"/>
<name>A0A419TAF1_9FIRM</name>
<protein>
    <recommendedName>
        <fullName evidence="10">Flagellar protein FliL</fullName>
    </recommendedName>
</protein>
<evidence type="ECO:0000256" key="7">
    <source>
        <dbReference type="ARBA" id="ARBA00022779"/>
    </source>
</evidence>
<dbReference type="GO" id="GO:0071978">
    <property type="term" value="P:bacterial-type flagellum-dependent swarming motility"/>
    <property type="evidence" value="ECO:0007669"/>
    <property type="project" value="TreeGrafter"/>
</dbReference>